<keyword evidence="2" id="KW-1185">Reference proteome</keyword>
<proteinExistence type="predicted"/>
<gene>
    <name evidence="1" type="ORF">N864_07615</name>
</gene>
<organism evidence="1 2">
    <name type="scientific">Intrasporangium chromatireducens Q5-1</name>
    <dbReference type="NCBI Taxonomy" id="584657"/>
    <lineage>
        <taxon>Bacteria</taxon>
        <taxon>Bacillati</taxon>
        <taxon>Actinomycetota</taxon>
        <taxon>Actinomycetes</taxon>
        <taxon>Micrococcales</taxon>
        <taxon>Intrasporangiaceae</taxon>
        <taxon>Intrasporangium</taxon>
    </lineage>
</organism>
<dbReference type="AlphaFoldDB" id="W9GG86"/>
<protein>
    <recommendedName>
        <fullName evidence="3">Helix-turn-helix domain-containing protein</fullName>
    </recommendedName>
</protein>
<accession>W9GG86</accession>
<evidence type="ECO:0000313" key="2">
    <source>
        <dbReference type="Proteomes" id="UP000019494"/>
    </source>
</evidence>
<name>W9GG86_9MICO</name>
<evidence type="ECO:0008006" key="3">
    <source>
        <dbReference type="Google" id="ProtNLM"/>
    </source>
</evidence>
<reference evidence="1" key="1">
    <citation type="submission" date="2013-08" db="EMBL/GenBank/DDBJ databases">
        <authorList>
            <person name="Liu H."/>
            <person name="Wang G."/>
        </authorList>
    </citation>
    <scope>NUCLEOTIDE SEQUENCE</scope>
    <source>
        <strain evidence="1">Q5-1</strain>
    </source>
</reference>
<dbReference type="EMBL" id="AWQS01000152">
    <property type="protein sequence ID" value="EWT05050.1"/>
    <property type="molecule type" value="Genomic_DNA"/>
</dbReference>
<sequence length="83" mass="8380">MSALDSLRGRLTISVPDAGRVLGIGRDASYAAAARGEIPTLRLGRAIRVPVPKLLELLGATPDMSEAGPVDGPAIATATDSAA</sequence>
<dbReference type="Proteomes" id="UP000019494">
    <property type="component" value="Unassembled WGS sequence"/>
</dbReference>
<comment type="caution">
    <text evidence="1">The sequence shown here is derived from an EMBL/GenBank/DDBJ whole genome shotgun (WGS) entry which is preliminary data.</text>
</comment>
<dbReference type="RefSeq" id="WP_051518659.1">
    <property type="nucleotide sequence ID" value="NZ_AWQS01000152.1"/>
</dbReference>
<evidence type="ECO:0000313" key="1">
    <source>
        <dbReference type="EMBL" id="EWT05050.1"/>
    </source>
</evidence>